<evidence type="ECO:0000256" key="1">
    <source>
        <dbReference type="SAM" id="MobiDB-lite"/>
    </source>
</evidence>
<dbReference type="AlphaFoldDB" id="C4GFE8"/>
<comment type="caution">
    <text evidence="2">The sequence shown here is derived from an EMBL/GenBank/DDBJ whole genome shotgun (WGS) entry which is preliminary data.</text>
</comment>
<protein>
    <submittedName>
        <fullName evidence="2">Uncharacterized protein</fullName>
    </submittedName>
</protein>
<feature type="compositionally biased region" description="Polar residues" evidence="1">
    <location>
        <begin position="1"/>
        <end position="12"/>
    </location>
</feature>
<sequence length="54" mass="5580">MAGAQTGEQMQQHDGIHAAAKGEADALMRGDVRGDGLGGERHGFAIEKGEFKAA</sequence>
<dbReference type="HOGENOM" id="CLU_3044288_0_0_4"/>
<keyword evidence="3" id="KW-1185">Reference proteome</keyword>
<reference evidence="2" key="1">
    <citation type="submission" date="2009-04" db="EMBL/GenBank/DDBJ databases">
        <authorList>
            <person name="Weinstock G."/>
            <person name="Sodergren E."/>
            <person name="Clifton S."/>
            <person name="Fulton L."/>
            <person name="Fulton B."/>
            <person name="Courtney L."/>
            <person name="Fronick C."/>
            <person name="Harrison M."/>
            <person name="Strong C."/>
            <person name="Farmer C."/>
            <person name="Delahaunty K."/>
            <person name="Markovic C."/>
            <person name="Hall O."/>
            <person name="Minx P."/>
            <person name="Tomlinson C."/>
            <person name="Mitreva M."/>
            <person name="Nelson J."/>
            <person name="Hou S."/>
            <person name="Wollam A."/>
            <person name="Pepin K.H."/>
            <person name="Johnson M."/>
            <person name="Bhonagiri V."/>
            <person name="Nash W.E."/>
            <person name="Warren W."/>
            <person name="Chinwalla A."/>
            <person name="Mardis E.R."/>
            <person name="Wilson R.K."/>
        </authorList>
    </citation>
    <scope>NUCLEOTIDE SEQUENCE [LARGE SCALE GENOMIC DNA]</scope>
    <source>
        <strain evidence="2">ATCC 51147</strain>
    </source>
</reference>
<accession>C4GFE8</accession>
<proteinExistence type="predicted"/>
<evidence type="ECO:0000313" key="2">
    <source>
        <dbReference type="EMBL" id="EEP68953.1"/>
    </source>
</evidence>
<dbReference type="STRING" id="629741.GCWU000324_00864"/>
<dbReference type="Proteomes" id="UP000003009">
    <property type="component" value="Unassembled WGS sequence"/>
</dbReference>
<dbReference type="EMBL" id="ACJW02000002">
    <property type="protein sequence ID" value="EEP68953.1"/>
    <property type="molecule type" value="Genomic_DNA"/>
</dbReference>
<organism evidence="2 3">
    <name type="scientific">Kingella oralis ATCC 51147</name>
    <dbReference type="NCBI Taxonomy" id="629741"/>
    <lineage>
        <taxon>Bacteria</taxon>
        <taxon>Pseudomonadati</taxon>
        <taxon>Pseudomonadota</taxon>
        <taxon>Betaproteobacteria</taxon>
        <taxon>Neisseriales</taxon>
        <taxon>Neisseriaceae</taxon>
        <taxon>Kingella</taxon>
    </lineage>
</organism>
<gene>
    <name evidence="2" type="ORF">GCWU000324_00864</name>
</gene>
<evidence type="ECO:0000313" key="3">
    <source>
        <dbReference type="Proteomes" id="UP000003009"/>
    </source>
</evidence>
<name>C4GFE8_9NEIS</name>
<feature type="region of interest" description="Disordered" evidence="1">
    <location>
        <begin position="1"/>
        <end position="21"/>
    </location>
</feature>